<comment type="caution">
    <text evidence="1">The sequence shown here is derived from an EMBL/GenBank/DDBJ whole genome shotgun (WGS) entry which is preliminary data.</text>
</comment>
<gene>
    <name evidence="1" type="ORF">PQR01_40995</name>
</gene>
<keyword evidence="1" id="KW-0418">Kinase</keyword>
<keyword evidence="2" id="KW-1185">Reference proteome</keyword>
<keyword evidence="1" id="KW-0808">Transferase</keyword>
<dbReference type="Proteomes" id="UP001629235">
    <property type="component" value="Unassembled WGS sequence"/>
</dbReference>
<accession>A0ACC7NSD3</accession>
<name>A0ACC7NSD3_9BURK</name>
<dbReference type="EMBL" id="JAQQDW010000315">
    <property type="protein sequence ID" value="MFM0109560.1"/>
    <property type="molecule type" value="Genomic_DNA"/>
</dbReference>
<sequence>RRFYRGESSRHTPGSGLGLSLVLAVAGMHGMSIRFKDPTPGCEVVLCKPNE</sequence>
<evidence type="ECO:0000313" key="1">
    <source>
        <dbReference type="EMBL" id="MFM0109560.1"/>
    </source>
</evidence>
<reference evidence="1 2" key="1">
    <citation type="journal article" date="2024" name="Chem. Sci.">
        <title>Discovery of megapolipeptins by genome mining of a Burkholderiales bacteria collection.</title>
        <authorList>
            <person name="Paulo B.S."/>
            <person name="Recchia M.J.J."/>
            <person name="Lee S."/>
            <person name="Fergusson C.H."/>
            <person name="Romanowski S.B."/>
            <person name="Hernandez A."/>
            <person name="Krull N."/>
            <person name="Liu D.Y."/>
            <person name="Cavanagh H."/>
            <person name="Bos A."/>
            <person name="Gray C.A."/>
            <person name="Murphy B.T."/>
            <person name="Linington R.G."/>
            <person name="Eustaquio A.S."/>
        </authorList>
    </citation>
    <scope>NUCLEOTIDE SEQUENCE [LARGE SCALE GENOMIC DNA]</scope>
    <source>
        <strain evidence="1 2">RL18-126-BIB-B</strain>
    </source>
</reference>
<feature type="non-terminal residue" evidence="1">
    <location>
        <position position="1"/>
    </location>
</feature>
<organism evidence="1 2">
    <name type="scientific">Paraburkholderia rhynchosiae</name>
    <dbReference type="NCBI Taxonomy" id="487049"/>
    <lineage>
        <taxon>Bacteria</taxon>
        <taxon>Pseudomonadati</taxon>
        <taxon>Pseudomonadota</taxon>
        <taxon>Betaproteobacteria</taxon>
        <taxon>Burkholderiales</taxon>
        <taxon>Burkholderiaceae</taxon>
        <taxon>Paraburkholderia</taxon>
    </lineage>
</organism>
<protein>
    <submittedName>
        <fullName evidence="1">Sensor histidine kinase</fullName>
    </submittedName>
</protein>
<proteinExistence type="predicted"/>
<evidence type="ECO:0000313" key="2">
    <source>
        <dbReference type="Proteomes" id="UP001629235"/>
    </source>
</evidence>